<keyword evidence="2" id="KW-1185">Reference proteome</keyword>
<proteinExistence type="predicted"/>
<protein>
    <submittedName>
        <fullName evidence="1">Uncharacterized protein</fullName>
    </submittedName>
</protein>
<name>A0A085JQJ9_9GAMM</name>
<organism evidence="1 2">
    <name type="scientific">Tatumella ptyseos ATCC 33301</name>
    <dbReference type="NCBI Taxonomy" id="1005995"/>
    <lineage>
        <taxon>Bacteria</taxon>
        <taxon>Pseudomonadati</taxon>
        <taxon>Pseudomonadota</taxon>
        <taxon>Gammaproteobacteria</taxon>
        <taxon>Enterobacterales</taxon>
        <taxon>Erwiniaceae</taxon>
        <taxon>Tatumella</taxon>
    </lineage>
</organism>
<accession>A0A085JQJ9</accession>
<evidence type="ECO:0000313" key="1">
    <source>
        <dbReference type="EMBL" id="KFD22745.1"/>
    </source>
</evidence>
<dbReference type="Proteomes" id="UP000028602">
    <property type="component" value="Unassembled WGS sequence"/>
</dbReference>
<dbReference type="AlphaFoldDB" id="A0A085JQJ9"/>
<reference evidence="1 2" key="1">
    <citation type="submission" date="2014-05" db="EMBL/GenBank/DDBJ databases">
        <title>ATOL: Assembling a taxonomically balanced genome-scale reconstruction of the evolutionary history of the Enterobacteriaceae.</title>
        <authorList>
            <person name="Plunkett G.III."/>
            <person name="Neeno-Eckwall E.C."/>
            <person name="Glasner J.D."/>
            <person name="Perna N.T."/>
        </authorList>
    </citation>
    <scope>NUCLEOTIDE SEQUENCE [LARGE SCALE GENOMIC DNA]</scope>
    <source>
        <strain evidence="1 2">ATCC 33301</strain>
    </source>
</reference>
<gene>
    <name evidence="1" type="ORF">GTPT_0006</name>
</gene>
<evidence type="ECO:0000313" key="2">
    <source>
        <dbReference type="Proteomes" id="UP000028602"/>
    </source>
</evidence>
<sequence length="83" mass="8977">MSSAVPAGSVISARHGGNLRFAGGRRTFIKYFKMKINVNFSVVIMPRGSERLARNGPEVLVQIYSDAREAYAEKAQAGAGYSP</sequence>
<comment type="caution">
    <text evidence="1">The sequence shown here is derived from an EMBL/GenBank/DDBJ whole genome shotgun (WGS) entry which is preliminary data.</text>
</comment>
<dbReference type="EMBL" id="JMPR01000001">
    <property type="protein sequence ID" value="KFD22745.1"/>
    <property type="molecule type" value="Genomic_DNA"/>
</dbReference>